<evidence type="ECO:0000256" key="5">
    <source>
        <dbReference type="ARBA" id="ARBA00023242"/>
    </source>
</evidence>
<feature type="region of interest" description="Disordered" evidence="6">
    <location>
        <begin position="99"/>
        <end position="125"/>
    </location>
</feature>
<feature type="compositionally biased region" description="Acidic residues" evidence="6">
    <location>
        <begin position="313"/>
        <end position="328"/>
    </location>
</feature>
<keyword evidence="9" id="KW-1185">Reference proteome</keyword>
<dbReference type="GO" id="GO:0008270">
    <property type="term" value="F:zinc ion binding"/>
    <property type="evidence" value="ECO:0007669"/>
    <property type="project" value="UniProtKB-KW"/>
</dbReference>
<feature type="compositionally biased region" description="Basic and acidic residues" evidence="6">
    <location>
        <begin position="297"/>
        <end position="312"/>
    </location>
</feature>
<gene>
    <name evidence="8" type="ORF">TrLO_g6297</name>
</gene>
<evidence type="ECO:0000313" key="8">
    <source>
        <dbReference type="EMBL" id="GMI16649.1"/>
    </source>
</evidence>
<dbReference type="AlphaFoldDB" id="A0A9W7FR17"/>
<dbReference type="SMART" id="SM00451">
    <property type="entry name" value="ZnF_U1"/>
    <property type="match status" value="1"/>
</dbReference>
<dbReference type="Gene3D" id="3.30.160.60">
    <property type="entry name" value="Classic Zinc Finger"/>
    <property type="match status" value="1"/>
</dbReference>
<dbReference type="Pfam" id="PF06220">
    <property type="entry name" value="zf-U1"/>
    <property type="match status" value="1"/>
</dbReference>
<dbReference type="EMBL" id="BRXW01000258">
    <property type="protein sequence ID" value="GMI16649.1"/>
    <property type="molecule type" value="Genomic_DNA"/>
</dbReference>
<evidence type="ECO:0000313" key="9">
    <source>
        <dbReference type="Proteomes" id="UP001165122"/>
    </source>
</evidence>
<feature type="compositionally biased region" description="Basic and acidic residues" evidence="6">
    <location>
        <begin position="152"/>
        <end position="199"/>
    </location>
</feature>
<feature type="compositionally biased region" description="Basic and acidic residues" evidence="6">
    <location>
        <begin position="360"/>
        <end position="378"/>
    </location>
</feature>
<comment type="caution">
    <text evidence="8">The sequence shown here is derived from an EMBL/GenBank/DDBJ whole genome shotgun (WGS) entry which is preliminary data.</text>
</comment>
<dbReference type="SUPFAM" id="SSF57667">
    <property type="entry name" value="beta-beta-alpha zinc fingers"/>
    <property type="match status" value="1"/>
</dbReference>
<feature type="domain" description="Matrin-type" evidence="7">
    <location>
        <begin position="18"/>
        <end position="49"/>
    </location>
</feature>
<keyword evidence="3" id="KW-0863">Zinc-finger</keyword>
<name>A0A9W7FR17_9STRA</name>
<dbReference type="PROSITE" id="PS50171">
    <property type="entry name" value="ZF_MATRIN"/>
    <property type="match status" value="1"/>
</dbReference>
<accession>A0A9W7FR17</accession>
<evidence type="ECO:0000256" key="4">
    <source>
        <dbReference type="ARBA" id="ARBA00022833"/>
    </source>
</evidence>
<dbReference type="Proteomes" id="UP001165122">
    <property type="component" value="Unassembled WGS sequence"/>
</dbReference>
<dbReference type="GO" id="GO:0003676">
    <property type="term" value="F:nucleic acid binding"/>
    <property type="evidence" value="ECO:0007669"/>
    <property type="project" value="InterPro"/>
</dbReference>
<sequence length="444" mass="50903">MATSNPNRSKYALGNQRHYCKICNSWMGSEAFAIRNHEQGKRHLQNVREASFEKCTAKAAAKTRSHRHRLLRSTSARWSCGGVSAAAMRMPKAVLRSFRRSPATVERRGRSGRGRRSQRAKRGCVEKLKQADIARREIEKELGMINSAARDYKSQEMKDAEKDSWKDRKKNREEKKKGGEERKSEKKGYTGEPEEIVKEEPEEEPDLGYYTIKNTTYVTPPIFERFFKEDTACQVHVGGEWYDCLIIGVDVTVVPNTEPKVVIREYCVGYLESDEDDEEKEISVKSDDIRGVLGEEGMPRSLEEVEEKVEKKEDDDDKEEEEEEEEEVTPQVELKERDEYGTSEWTSVTTRTVTTGEYESEQKRLKEEKEEEDKIREQDRKRKLVIDNVNLSAIKDDGDSALKSFNVYGGKGYKGVELGRDVVQDGGKEIAGAGKAVFKKRKKK</sequence>
<feature type="compositionally biased region" description="Low complexity" evidence="6">
    <location>
        <begin position="342"/>
        <end position="357"/>
    </location>
</feature>
<protein>
    <recommendedName>
        <fullName evidence="7">Matrin-type domain-containing protein</fullName>
    </recommendedName>
</protein>
<reference evidence="9" key="1">
    <citation type="journal article" date="2023" name="Commun. Biol.">
        <title>Genome analysis of Parmales, the sister group of diatoms, reveals the evolutionary specialization of diatoms from phago-mixotrophs to photoautotrophs.</title>
        <authorList>
            <person name="Ban H."/>
            <person name="Sato S."/>
            <person name="Yoshikawa S."/>
            <person name="Yamada K."/>
            <person name="Nakamura Y."/>
            <person name="Ichinomiya M."/>
            <person name="Sato N."/>
            <person name="Blanc-Mathieu R."/>
            <person name="Endo H."/>
            <person name="Kuwata A."/>
            <person name="Ogata H."/>
        </authorList>
    </citation>
    <scope>NUCLEOTIDE SEQUENCE [LARGE SCALE GENOMIC DNA]</scope>
    <source>
        <strain evidence="9">NIES 3700</strain>
    </source>
</reference>
<evidence type="ECO:0000256" key="2">
    <source>
        <dbReference type="ARBA" id="ARBA00022723"/>
    </source>
</evidence>
<keyword evidence="4" id="KW-0862">Zinc</keyword>
<keyword evidence="2" id="KW-0479">Metal-binding</keyword>
<feature type="region of interest" description="Disordered" evidence="6">
    <location>
        <begin position="152"/>
        <end position="203"/>
    </location>
</feature>
<evidence type="ECO:0000259" key="7">
    <source>
        <dbReference type="PROSITE" id="PS50171"/>
    </source>
</evidence>
<feature type="compositionally biased region" description="Basic and acidic residues" evidence="6">
    <location>
        <begin position="281"/>
        <end position="290"/>
    </location>
</feature>
<feature type="compositionally biased region" description="Basic residues" evidence="6">
    <location>
        <begin position="110"/>
        <end position="122"/>
    </location>
</feature>
<evidence type="ECO:0000256" key="1">
    <source>
        <dbReference type="ARBA" id="ARBA00004123"/>
    </source>
</evidence>
<feature type="region of interest" description="Disordered" evidence="6">
    <location>
        <begin position="274"/>
        <end position="378"/>
    </location>
</feature>
<organism evidence="8 9">
    <name type="scientific">Triparma laevis f. longispina</name>
    <dbReference type="NCBI Taxonomy" id="1714387"/>
    <lineage>
        <taxon>Eukaryota</taxon>
        <taxon>Sar</taxon>
        <taxon>Stramenopiles</taxon>
        <taxon>Ochrophyta</taxon>
        <taxon>Bolidophyceae</taxon>
        <taxon>Parmales</taxon>
        <taxon>Triparmaceae</taxon>
        <taxon>Triparma</taxon>
    </lineage>
</organism>
<dbReference type="GO" id="GO:0005634">
    <property type="term" value="C:nucleus"/>
    <property type="evidence" value="ECO:0007669"/>
    <property type="project" value="UniProtKB-SubCell"/>
</dbReference>
<keyword evidence="5" id="KW-0539">Nucleus</keyword>
<proteinExistence type="predicted"/>
<dbReference type="OrthoDB" id="191651at2759"/>
<dbReference type="InterPro" id="IPR003604">
    <property type="entry name" value="Matrin/U1-like-C_Znf_C2H2"/>
</dbReference>
<evidence type="ECO:0000256" key="6">
    <source>
        <dbReference type="SAM" id="MobiDB-lite"/>
    </source>
</evidence>
<comment type="subcellular location">
    <subcellularLocation>
        <location evidence="1">Nucleus</location>
    </subcellularLocation>
</comment>
<dbReference type="InterPro" id="IPR036236">
    <property type="entry name" value="Znf_C2H2_sf"/>
</dbReference>
<dbReference type="InterPro" id="IPR000690">
    <property type="entry name" value="Matrin/U1-C_Znf_C2H2"/>
</dbReference>
<dbReference type="InterPro" id="IPR013085">
    <property type="entry name" value="U1-CZ_Znf_C2H2"/>
</dbReference>
<evidence type="ECO:0000256" key="3">
    <source>
        <dbReference type="ARBA" id="ARBA00022771"/>
    </source>
</evidence>